<dbReference type="EMBL" id="JAVRJZ010000001">
    <property type="protein sequence ID" value="KAK2726612.1"/>
    <property type="molecule type" value="Genomic_DNA"/>
</dbReference>
<organism evidence="12 13">
    <name type="scientific">Artemia franciscana</name>
    <name type="common">Brine shrimp</name>
    <name type="synonym">Artemia sanfranciscana</name>
    <dbReference type="NCBI Taxonomy" id="6661"/>
    <lineage>
        <taxon>Eukaryota</taxon>
        <taxon>Metazoa</taxon>
        <taxon>Ecdysozoa</taxon>
        <taxon>Arthropoda</taxon>
        <taxon>Crustacea</taxon>
        <taxon>Branchiopoda</taxon>
        <taxon>Anostraca</taxon>
        <taxon>Artemiidae</taxon>
        <taxon>Artemia</taxon>
    </lineage>
</organism>
<proteinExistence type="inferred from homology"/>
<evidence type="ECO:0000256" key="3">
    <source>
        <dbReference type="ARBA" id="ARBA00022448"/>
    </source>
</evidence>
<evidence type="ECO:0000313" key="12">
    <source>
        <dbReference type="EMBL" id="KAK2726612.1"/>
    </source>
</evidence>
<dbReference type="SUPFAM" id="SSF47157">
    <property type="entry name" value="Mitochondrial import receptor subunit Tom20"/>
    <property type="match status" value="1"/>
</dbReference>
<comment type="subcellular location">
    <subcellularLocation>
        <location evidence="1">Mitochondrion outer membrane</location>
        <topology evidence="1">Single-pass membrane protein</topology>
    </subcellularLocation>
</comment>
<reference evidence="12" key="1">
    <citation type="submission" date="2023-07" db="EMBL/GenBank/DDBJ databases">
        <title>Chromosome-level genome assembly of Artemia franciscana.</title>
        <authorList>
            <person name="Jo E."/>
        </authorList>
    </citation>
    <scope>NUCLEOTIDE SEQUENCE</scope>
    <source>
        <tissue evidence="12">Whole body</tissue>
    </source>
</reference>
<dbReference type="PANTHER" id="PTHR12430">
    <property type="entry name" value="MITOCHONDRIAL IMPORT RECEPTOR SUBUNIT TOM20"/>
    <property type="match status" value="1"/>
</dbReference>
<protein>
    <submittedName>
        <fullName evidence="12">Uncharacterized protein</fullName>
    </submittedName>
</protein>
<evidence type="ECO:0000256" key="9">
    <source>
        <dbReference type="ARBA" id="ARBA00023136"/>
    </source>
</evidence>
<dbReference type="PRINTS" id="PR00351">
    <property type="entry name" value="OM20RECEPTOR"/>
</dbReference>
<evidence type="ECO:0000256" key="5">
    <source>
        <dbReference type="ARBA" id="ARBA00022787"/>
    </source>
</evidence>
<dbReference type="GO" id="GO:0016031">
    <property type="term" value="P:tRNA import into mitochondrion"/>
    <property type="evidence" value="ECO:0007669"/>
    <property type="project" value="TreeGrafter"/>
</dbReference>
<dbReference type="AlphaFoldDB" id="A0AA88LDN5"/>
<keyword evidence="7 11" id="KW-1133">Transmembrane helix</keyword>
<dbReference type="InterPro" id="IPR022422">
    <property type="entry name" value="MAS20_rcpt_metazoan"/>
</dbReference>
<dbReference type="GO" id="GO:0030150">
    <property type="term" value="P:protein import into mitochondrial matrix"/>
    <property type="evidence" value="ECO:0007669"/>
    <property type="project" value="TreeGrafter"/>
</dbReference>
<evidence type="ECO:0000256" key="7">
    <source>
        <dbReference type="ARBA" id="ARBA00022989"/>
    </source>
</evidence>
<comment type="caution">
    <text evidence="12">The sequence shown here is derived from an EMBL/GenBank/DDBJ whole genome shotgun (WGS) entry which is preliminary data.</text>
</comment>
<evidence type="ECO:0000313" key="13">
    <source>
        <dbReference type="Proteomes" id="UP001187531"/>
    </source>
</evidence>
<dbReference type="PIRSF" id="PIRSF037707">
    <property type="entry name" value="MAS20_rcpt"/>
    <property type="match status" value="1"/>
</dbReference>
<name>A0AA88LDN5_ARTSF</name>
<evidence type="ECO:0000256" key="8">
    <source>
        <dbReference type="ARBA" id="ARBA00023128"/>
    </source>
</evidence>
<dbReference type="InterPro" id="IPR002056">
    <property type="entry name" value="MAS20"/>
</dbReference>
<comment type="similarity">
    <text evidence="2 10">Belongs to the Tom20 family.</text>
</comment>
<evidence type="ECO:0000256" key="10">
    <source>
        <dbReference type="PIRNR" id="PIRNR037707"/>
    </source>
</evidence>
<keyword evidence="4 11" id="KW-0812">Transmembrane</keyword>
<dbReference type="GO" id="GO:0008320">
    <property type="term" value="F:protein transmembrane transporter activity"/>
    <property type="evidence" value="ECO:0007669"/>
    <property type="project" value="TreeGrafter"/>
</dbReference>
<keyword evidence="6" id="KW-0653">Protein transport</keyword>
<keyword evidence="9 10" id="KW-0472">Membrane</keyword>
<dbReference type="Pfam" id="PF02064">
    <property type="entry name" value="MAS20"/>
    <property type="match status" value="1"/>
</dbReference>
<accession>A0AA88LDN5</accession>
<gene>
    <name evidence="12" type="ORF">QYM36_007450</name>
</gene>
<dbReference type="Proteomes" id="UP001187531">
    <property type="component" value="Unassembled WGS sequence"/>
</dbReference>
<dbReference type="GO" id="GO:0006605">
    <property type="term" value="P:protein targeting"/>
    <property type="evidence" value="ECO:0007669"/>
    <property type="project" value="InterPro"/>
</dbReference>
<keyword evidence="3" id="KW-0813">Transport</keyword>
<dbReference type="InterPro" id="IPR023392">
    <property type="entry name" value="Tom20_dom_sf"/>
</dbReference>
<evidence type="ECO:0000256" key="1">
    <source>
        <dbReference type="ARBA" id="ARBA00004572"/>
    </source>
</evidence>
<feature type="transmembrane region" description="Helical" evidence="11">
    <location>
        <begin position="6"/>
        <end position="26"/>
    </location>
</feature>
<keyword evidence="13" id="KW-1185">Reference proteome</keyword>
<dbReference type="GO" id="GO:0030943">
    <property type="term" value="F:mitochondrion targeting sequence binding"/>
    <property type="evidence" value="ECO:0007669"/>
    <property type="project" value="TreeGrafter"/>
</dbReference>
<keyword evidence="8 10" id="KW-0496">Mitochondrion</keyword>
<dbReference type="Gene3D" id="1.20.960.10">
    <property type="entry name" value="Mitochondrial outer membrane translocase complex, subunit Tom20 domain"/>
    <property type="match status" value="1"/>
</dbReference>
<evidence type="ECO:0000256" key="11">
    <source>
        <dbReference type="SAM" id="Phobius"/>
    </source>
</evidence>
<sequence>MLLSKNAMIAAGMAAGTFFIGYCVYFDKKRRSDPNYKKMLREKRKQKKSKTGSATVIPNLNNYEEVQKFFLEEVRLGEELLANGDLEDGVVHLSNAVAVCGQPQQLLAVLQQSLPAPVFHLLLQRLPLAGQRLLASSSGIQEEELE</sequence>
<evidence type="ECO:0000256" key="2">
    <source>
        <dbReference type="ARBA" id="ARBA00005792"/>
    </source>
</evidence>
<dbReference type="PRINTS" id="PR01989">
    <property type="entry name" value="EUOM20RECPTR"/>
</dbReference>
<dbReference type="GO" id="GO:0006886">
    <property type="term" value="P:intracellular protein transport"/>
    <property type="evidence" value="ECO:0007669"/>
    <property type="project" value="InterPro"/>
</dbReference>
<evidence type="ECO:0000256" key="6">
    <source>
        <dbReference type="ARBA" id="ARBA00022927"/>
    </source>
</evidence>
<evidence type="ECO:0000256" key="4">
    <source>
        <dbReference type="ARBA" id="ARBA00022692"/>
    </source>
</evidence>
<dbReference type="GO" id="GO:0005742">
    <property type="term" value="C:mitochondrial outer membrane translocase complex"/>
    <property type="evidence" value="ECO:0007669"/>
    <property type="project" value="UniProtKB-UniRule"/>
</dbReference>
<dbReference type="PANTHER" id="PTHR12430:SF0">
    <property type="entry name" value="TRANSLOCASE OF OUTER MITOCHONDRIAL MEMBRANE 20"/>
    <property type="match status" value="1"/>
</dbReference>
<keyword evidence="5 10" id="KW-1000">Mitochondrion outer membrane</keyword>